<proteinExistence type="predicted"/>
<name>A0ABN0ZMP8_9BACI</name>
<evidence type="ECO:0000313" key="2">
    <source>
        <dbReference type="EMBL" id="GAA0452247.1"/>
    </source>
</evidence>
<reference evidence="2 3" key="1">
    <citation type="journal article" date="2019" name="Int. J. Syst. Evol. Microbiol.">
        <title>The Global Catalogue of Microorganisms (GCM) 10K type strain sequencing project: providing services to taxonomists for standard genome sequencing and annotation.</title>
        <authorList>
            <consortium name="The Broad Institute Genomics Platform"/>
            <consortium name="The Broad Institute Genome Sequencing Center for Infectious Disease"/>
            <person name="Wu L."/>
            <person name="Ma J."/>
        </authorList>
    </citation>
    <scope>NUCLEOTIDE SEQUENCE [LARGE SCALE GENOMIC DNA]</scope>
    <source>
        <strain evidence="2 3">JCM 14193</strain>
    </source>
</reference>
<accession>A0ABN0ZMP8</accession>
<keyword evidence="2" id="KW-0808">Transferase</keyword>
<organism evidence="2 3">
    <name type="scientific">Alkalibacillus silvisoli</name>
    <dbReference type="NCBI Taxonomy" id="392823"/>
    <lineage>
        <taxon>Bacteria</taxon>
        <taxon>Bacillati</taxon>
        <taxon>Bacillota</taxon>
        <taxon>Bacilli</taxon>
        <taxon>Bacillales</taxon>
        <taxon>Bacillaceae</taxon>
        <taxon>Alkalibacillus</taxon>
    </lineage>
</organism>
<gene>
    <name evidence="2" type="ORF">GCM10008935_03590</name>
</gene>
<dbReference type="SUPFAM" id="SSF53335">
    <property type="entry name" value="S-adenosyl-L-methionine-dependent methyltransferases"/>
    <property type="match status" value="1"/>
</dbReference>
<dbReference type="RefSeq" id="WP_343781381.1">
    <property type="nucleotide sequence ID" value="NZ_BAAACZ010000003.1"/>
</dbReference>
<dbReference type="PANTHER" id="PTHR43861:SF1">
    <property type="entry name" value="TRANS-ACONITATE 2-METHYLTRANSFERASE"/>
    <property type="match status" value="1"/>
</dbReference>
<sequence>MSDYGWHEEAKKMWNDKASFWHSNSREMWDEGSRKTIVPFFEQFVPIGSTVLDLGCGDGYGSYKLWHRGYDVTGVDLSNEMITLCHHRMNDEMDQLMFEQADMLDLPFKHDTFDSLIAINSLEWTEVPAKAFDEISRVIKPGGYLLFGILGPTAGPRAHSYNRIYGEDVICNTMMPWEFEKLATEQGYSIIGSEGVYKQGVDKSHLGRLSQELKQSLSFMWLFMLQKQ</sequence>
<dbReference type="Proteomes" id="UP001500740">
    <property type="component" value="Unassembled WGS sequence"/>
</dbReference>
<dbReference type="PANTHER" id="PTHR43861">
    <property type="entry name" value="TRANS-ACONITATE 2-METHYLTRANSFERASE-RELATED"/>
    <property type="match status" value="1"/>
</dbReference>
<dbReference type="CDD" id="cd02440">
    <property type="entry name" value="AdoMet_MTases"/>
    <property type="match status" value="1"/>
</dbReference>
<keyword evidence="2" id="KW-0489">Methyltransferase</keyword>
<comment type="caution">
    <text evidence="2">The sequence shown here is derived from an EMBL/GenBank/DDBJ whole genome shotgun (WGS) entry which is preliminary data.</text>
</comment>
<dbReference type="GO" id="GO:0008168">
    <property type="term" value="F:methyltransferase activity"/>
    <property type="evidence" value="ECO:0007669"/>
    <property type="project" value="UniProtKB-KW"/>
</dbReference>
<evidence type="ECO:0000313" key="3">
    <source>
        <dbReference type="Proteomes" id="UP001500740"/>
    </source>
</evidence>
<dbReference type="Gene3D" id="3.40.50.150">
    <property type="entry name" value="Vaccinia Virus protein VP39"/>
    <property type="match status" value="1"/>
</dbReference>
<keyword evidence="3" id="KW-1185">Reference proteome</keyword>
<dbReference type="Pfam" id="PF08241">
    <property type="entry name" value="Methyltransf_11"/>
    <property type="match status" value="1"/>
</dbReference>
<dbReference type="GO" id="GO:0032259">
    <property type="term" value="P:methylation"/>
    <property type="evidence" value="ECO:0007669"/>
    <property type="project" value="UniProtKB-KW"/>
</dbReference>
<dbReference type="InterPro" id="IPR029063">
    <property type="entry name" value="SAM-dependent_MTases_sf"/>
</dbReference>
<feature type="domain" description="Methyltransferase type 11" evidence="1">
    <location>
        <begin position="52"/>
        <end position="147"/>
    </location>
</feature>
<dbReference type="EMBL" id="BAAACZ010000003">
    <property type="protein sequence ID" value="GAA0452247.1"/>
    <property type="molecule type" value="Genomic_DNA"/>
</dbReference>
<evidence type="ECO:0000259" key="1">
    <source>
        <dbReference type="Pfam" id="PF08241"/>
    </source>
</evidence>
<protein>
    <submittedName>
        <fullName evidence="2">Class I SAM-dependent methyltransferase</fullName>
    </submittedName>
</protein>
<dbReference type="InterPro" id="IPR013216">
    <property type="entry name" value="Methyltransf_11"/>
</dbReference>